<protein>
    <submittedName>
        <fullName evidence="1">Uncharacterized protein</fullName>
    </submittedName>
</protein>
<gene>
    <name evidence="1" type="ORF">Sangu_3053500</name>
</gene>
<comment type="caution">
    <text evidence="1">The sequence shown here is derived from an EMBL/GenBank/DDBJ whole genome shotgun (WGS) entry which is preliminary data.</text>
</comment>
<organism evidence="1">
    <name type="scientific">Sesamum angustifolium</name>
    <dbReference type="NCBI Taxonomy" id="2727405"/>
    <lineage>
        <taxon>Eukaryota</taxon>
        <taxon>Viridiplantae</taxon>
        <taxon>Streptophyta</taxon>
        <taxon>Embryophyta</taxon>
        <taxon>Tracheophyta</taxon>
        <taxon>Spermatophyta</taxon>
        <taxon>Magnoliopsida</taxon>
        <taxon>eudicotyledons</taxon>
        <taxon>Gunneridae</taxon>
        <taxon>Pentapetalae</taxon>
        <taxon>asterids</taxon>
        <taxon>lamiids</taxon>
        <taxon>Lamiales</taxon>
        <taxon>Pedaliaceae</taxon>
        <taxon>Sesamum</taxon>
    </lineage>
</organism>
<reference evidence="1" key="2">
    <citation type="journal article" date="2024" name="Plant">
        <title>Genomic evolution and insights into agronomic trait innovations of Sesamum species.</title>
        <authorList>
            <person name="Miao H."/>
            <person name="Wang L."/>
            <person name="Qu L."/>
            <person name="Liu H."/>
            <person name="Sun Y."/>
            <person name="Le M."/>
            <person name="Wang Q."/>
            <person name="Wei S."/>
            <person name="Zheng Y."/>
            <person name="Lin W."/>
            <person name="Duan Y."/>
            <person name="Cao H."/>
            <person name="Xiong S."/>
            <person name="Wang X."/>
            <person name="Wei L."/>
            <person name="Li C."/>
            <person name="Ma Q."/>
            <person name="Ju M."/>
            <person name="Zhao R."/>
            <person name="Li G."/>
            <person name="Mu C."/>
            <person name="Tian Q."/>
            <person name="Mei H."/>
            <person name="Zhang T."/>
            <person name="Gao T."/>
            <person name="Zhang H."/>
        </authorList>
    </citation>
    <scope>NUCLEOTIDE SEQUENCE</scope>
    <source>
        <strain evidence="1">G01</strain>
    </source>
</reference>
<sequence length="69" mass="7622">MSLFLPILPSKQTGSANRILLLIRASKGVPPEFQHSRALGSISTRSSHFDRDFLKSLAKKEPATNLTPF</sequence>
<reference evidence="1" key="1">
    <citation type="submission" date="2020-06" db="EMBL/GenBank/DDBJ databases">
        <authorList>
            <person name="Li T."/>
            <person name="Hu X."/>
            <person name="Zhang T."/>
            <person name="Song X."/>
            <person name="Zhang H."/>
            <person name="Dai N."/>
            <person name="Sheng W."/>
            <person name="Hou X."/>
            <person name="Wei L."/>
        </authorList>
    </citation>
    <scope>NUCLEOTIDE SEQUENCE</scope>
    <source>
        <strain evidence="1">G01</strain>
        <tissue evidence="1">Leaf</tissue>
    </source>
</reference>
<accession>A0AAW2KF04</accession>
<dbReference type="EMBL" id="JACGWK010000154">
    <property type="protein sequence ID" value="KAL0305058.1"/>
    <property type="molecule type" value="Genomic_DNA"/>
</dbReference>
<dbReference type="AlphaFoldDB" id="A0AAW2KF04"/>
<proteinExistence type="predicted"/>
<evidence type="ECO:0000313" key="1">
    <source>
        <dbReference type="EMBL" id="KAL0305058.1"/>
    </source>
</evidence>
<name>A0AAW2KF04_9LAMI</name>